<reference evidence="2 3" key="1">
    <citation type="submission" date="2020-06" db="EMBL/GenBank/DDBJ databases">
        <title>Actinokineospora xiongansis sp. nov., isolated from soil of Baiyangdian.</title>
        <authorList>
            <person name="Zhang X."/>
        </authorList>
    </citation>
    <scope>NUCLEOTIDE SEQUENCE [LARGE SCALE GENOMIC DNA]</scope>
    <source>
        <strain evidence="2 3">HBU206404</strain>
    </source>
</reference>
<evidence type="ECO:0000256" key="1">
    <source>
        <dbReference type="SAM" id="MobiDB-lite"/>
    </source>
</evidence>
<accession>A0ABR7LDB3</accession>
<sequence>MSPGQPGPAPGEPGALPAPLPDLGKPAPPPGTPTPAPTGPPPPATPTDGATTPPHGATPPPGTPTHGGTQPTPTEQSPGYWDVDTDKLTGFAMAVTSARFGLAAVQARVERMQGDEYTPKLGTSPVGQQLAKKFDDRLNGEAGLRGLLAEAMRRMDQFIESAEKVRDTYRETEADAQQSINRVSGG</sequence>
<gene>
    <name evidence="2" type="ORF">GPZ80_24795</name>
</gene>
<organism evidence="2 3">
    <name type="scientific">Actinokineospora xionganensis</name>
    <dbReference type="NCBI Taxonomy" id="2684470"/>
    <lineage>
        <taxon>Bacteria</taxon>
        <taxon>Bacillati</taxon>
        <taxon>Actinomycetota</taxon>
        <taxon>Actinomycetes</taxon>
        <taxon>Pseudonocardiales</taxon>
        <taxon>Pseudonocardiaceae</taxon>
        <taxon>Actinokineospora</taxon>
    </lineage>
</organism>
<evidence type="ECO:0008006" key="4">
    <source>
        <dbReference type="Google" id="ProtNLM"/>
    </source>
</evidence>
<dbReference type="Proteomes" id="UP000734823">
    <property type="component" value="Unassembled WGS sequence"/>
</dbReference>
<evidence type="ECO:0000313" key="2">
    <source>
        <dbReference type="EMBL" id="MBC6450381.1"/>
    </source>
</evidence>
<evidence type="ECO:0000313" key="3">
    <source>
        <dbReference type="Proteomes" id="UP000734823"/>
    </source>
</evidence>
<dbReference type="RefSeq" id="WP_187223484.1">
    <property type="nucleotide sequence ID" value="NZ_JABVED010000016.1"/>
</dbReference>
<dbReference type="EMBL" id="JABVED010000016">
    <property type="protein sequence ID" value="MBC6450381.1"/>
    <property type="molecule type" value="Genomic_DNA"/>
</dbReference>
<comment type="caution">
    <text evidence="2">The sequence shown here is derived from an EMBL/GenBank/DDBJ whole genome shotgun (WGS) entry which is preliminary data.</text>
</comment>
<proteinExistence type="predicted"/>
<feature type="region of interest" description="Disordered" evidence="1">
    <location>
        <begin position="1"/>
        <end position="84"/>
    </location>
</feature>
<feature type="compositionally biased region" description="Pro residues" evidence="1">
    <location>
        <begin position="1"/>
        <end position="45"/>
    </location>
</feature>
<feature type="compositionally biased region" description="Low complexity" evidence="1">
    <location>
        <begin position="46"/>
        <end position="55"/>
    </location>
</feature>
<name>A0ABR7LDB3_9PSEU</name>
<protein>
    <recommendedName>
        <fullName evidence="4">Excreted virulence factor EspC (Type VII ESX diderm)</fullName>
    </recommendedName>
</protein>
<feature type="compositionally biased region" description="Low complexity" evidence="1">
    <location>
        <begin position="64"/>
        <end position="75"/>
    </location>
</feature>
<keyword evidence="3" id="KW-1185">Reference proteome</keyword>